<proteinExistence type="predicted"/>
<dbReference type="Proteomes" id="UP001153269">
    <property type="component" value="Unassembled WGS sequence"/>
</dbReference>
<organism evidence="2 3">
    <name type="scientific">Pleuronectes platessa</name>
    <name type="common">European plaice</name>
    <dbReference type="NCBI Taxonomy" id="8262"/>
    <lineage>
        <taxon>Eukaryota</taxon>
        <taxon>Metazoa</taxon>
        <taxon>Chordata</taxon>
        <taxon>Craniata</taxon>
        <taxon>Vertebrata</taxon>
        <taxon>Euteleostomi</taxon>
        <taxon>Actinopterygii</taxon>
        <taxon>Neopterygii</taxon>
        <taxon>Teleostei</taxon>
        <taxon>Neoteleostei</taxon>
        <taxon>Acanthomorphata</taxon>
        <taxon>Carangaria</taxon>
        <taxon>Pleuronectiformes</taxon>
        <taxon>Pleuronectoidei</taxon>
        <taxon>Pleuronectidae</taxon>
        <taxon>Pleuronectes</taxon>
    </lineage>
</organism>
<reference evidence="2" key="1">
    <citation type="submission" date="2020-03" db="EMBL/GenBank/DDBJ databases">
        <authorList>
            <person name="Weist P."/>
        </authorList>
    </citation>
    <scope>NUCLEOTIDE SEQUENCE</scope>
</reference>
<feature type="region of interest" description="Disordered" evidence="1">
    <location>
        <begin position="1"/>
        <end position="22"/>
    </location>
</feature>
<gene>
    <name evidence="2" type="ORF">PLEPLA_LOCUS20099</name>
</gene>
<protein>
    <submittedName>
        <fullName evidence="2">Uncharacterized protein</fullName>
    </submittedName>
</protein>
<evidence type="ECO:0000313" key="3">
    <source>
        <dbReference type="Proteomes" id="UP001153269"/>
    </source>
</evidence>
<evidence type="ECO:0000256" key="1">
    <source>
        <dbReference type="SAM" id="MobiDB-lite"/>
    </source>
</evidence>
<name>A0A9N7UKK2_PLEPL</name>
<comment type="caution">
    <text evidence="2">The sequence shown here is derived from an EMBL/GenBank/DDBJ whole genome shotgun (WGS) entry which is preliminary data.</text>
</comment>
<accession>A0A9N7UKK2</accession>
<dbReference type="AlphaFoldDB" id="A0A9N7UKK2"/>
<dbReference type="EMBL" id="CADEAL010001401">
    <property type="protein sequence ID" value="CAB1432042.1"/>
    <property type="molecule type" value="Genomic_DNA"/>
</dbReference>
<evidence type="ECO:0000313" key="2">
    <source>
        <dbReference type="EMBL" id="CAB1432042.1"/>
    </source>
</evidence>
<keyword evidence="3" id="KW-1185">Reference proteome</keyword>
<sequence>MNRAELGRAEKDRSEEERGERRRGEIDAVQFPKLVLDLFWSQVLQQRRDGSNLFFHLHSSWTQPELHLFLKLLSHQINRLRFIRVNWSQFRLGLEPAARACPTVSGRVDTDTVNSAFHWDNVSSSTAQCRALLLEDHLSEAVTIRALNTSQQVPPSLPAPLFFHSHCGAVFLWSCSTS</sequence>